<sequence>MPSFSGLSTSARLSINREAGNVLTAVQNGAKWFAMRHGKRVPRLGRPADQRKALVRSLVTETLRHGKIKTTITRAKAIRKYVDKMITLAKAGTLHSRRQVLGFVYDKEVVKNLFDEAPKRYGDRTSGYCRVTREVRLRRGDAAQMAYIELV</sequence>
<keyword evidence="2 7" id="KW-0689">Ribosomal protein</keyword>
<dbReference type="InterPro" id="IPR036373">
    <property type="entry name" value="Ribosomal_bL17_sf"/>
</dbReference>
<dbReference type="PROSITE" id="PS01167">
    <property type="entry name" value="RIBOSOMAL_L17"/>
    <property type="match status" value="1"/>
</dbReference>
<protein>
    <recommendedName>
        <fullName evidence="4">Large ribosomal subunit protein bL17c</fullName>
    </recommendedName>
    <alternativeName>
        <fullName evidence="5">50S ribosomal protein L17, chloroplastic</fullName>
    </alternativeName>
    <alternativeName>
        <fullName evidence="6">CL17</fullName>
    </alternativeName>
</protein>
<dbReference type="AlphaFoldDB" id="A0AAW1Q3K9"/>
<reference evidence="8 9" key="1">
    <citation type="journal article" date="2024" name="Nat. Commun.">
        <title>Phylogenomics reveals the evolutionary origins of lichenization in chlorophyte algae.</title>
        <authorList>
            <person name="Puginier C."/>
            <person name="Libourel C."/>
            <person name="Otte J."/>
            <person name="Skaloud P."/>
            <person name="Haon M."/>
            <person name="Grisel S."/>
            <person name="Petersen M."/>
            <person name="Berrin J.G."/>
            <person name="Delaux P.M."/>
            <person name="Dal Grande F."/>
            <person name="Keller J."/>
        </authorList>
    </citation>
    <scope>NUCLEOTIDE SEQUENCE [LARGE SCALE GENOMIC DNA]</scope>
    <source>
        <strain evidence="8 9">SAG 2043</strain>
    </source>
</reference>
<dbReference type="HAMAP" id="MF_01368">
    <property type="entry name" value="Ribosomal_bL17"/>
    <property type="match status" value="1"/>
</dbReference>
<evidence type="ECO:0000256" key="2">
    <source>
        <dbReference type="ARBA" id="ARBA00022980"/>
    </source>
</evidence>
<dbReference type="Pfam" id="PF01196">
    <property type="entry name" value="Ribosomal_L17"/>
    <property type="match status" value="1"/>
</dbReference>
<dbReference type="InterPro" id="IPR000456">
    <property type="entry name" value="Ribosomal_bL17"/>
</dbReference>
<dbReference type="SUPFAM" id="SSF64263">
    <property type="entry name" value="Prokaryotic ribosomal protein L17"/>
    <property type="match status" value="1"/>
</dbReference>
<comment type="caution">
    <text evidence="8">The sequence shown here is derived from an EMBL/GenBank/DDBJ whole genome shotgun (WGS) entry which is preliminary data.</text>
</comment>
<evidence type="ECO:0000313" key="8">
    <source>
        <dbReference type="EMBL" id="KAK9815392.1"/>
    </source>
</evidence>
<comment type="similarity">
    <text evidence="1 7">Belongs to the bacterial ribosomal protein bL17 family.</text>
</comment>
<dbReference type="PANTHER" id="PTHR14413:SF16">
    <property type="entry name" value="LARGE RIBOSOMAL SUBUNIT PROTEIN BL17M"/>
    <property type="match status" value="1"/>
</dbReference>
<evidence type="ECO:0000256" key="5">
    <source>
        <dbReference type="ARBA" id="ARBA00077677"/>
    </source>
</evidence>
<proteinExistence type="inferred from homology"/>
<dbReference type="GO" id="GO:0022625">
    <property type="term" value="C:cytosolic large ribosomal subunit"/>
    <property type="evidence" value="ECO:0007669"/>
    <property type="project" value="TreeGrafter"/>
</dbReference>
<evidence type="ECO:0000256" key="4">
    <source>
        <dbReference type="ARBA" id="ARBA00072708"/>
    </source>
</evidence>
<dbReference type="GO" id="GO:0006412">
    <property type="term" value="P:translation"/>
    <property type="evidence" value="ECO:0007669"/>
    <property type="project" value="InterPro"/>
</dbReference>
<evidence type="ECO:0000256" key="3">
    <source>
        <dbReference type="ARBA" id="ARBA00023274"/>
    </source>
</evidence>
<dbReference type="EMBL" id="JALJOR010000006">
    <property type="protein sequence ID" value="KAK9815392.1"/>
    <property type="molecule type" value="Genomic_DNA"/>
</dbReference>
<evidence type="ECO:0000256" key="7">
    <source>
        <dbReference type="RuleBase" id="RU000660"/>
    </source>
</evidence>
<dbReference type="Proteomes" id="UP001489004">
    <property type="component" value="Unassembled WGS sequence"/>
</dbReference>
<name>A0AAW1Q3K9_9CHLO</name>
<dbReference type="NCBIfam" id="TIGR00059">
    <property type="entry name" value="L17"/>
    <property type="match status" value="1"/>
</dbReference>
<gene>
    <name evidence="8" type="ORF">WJX72_002936</name>
</gene>
<dbReference type="FunFam" id="3.90.1030.10:FF:000001">
    <property type="entry name" value="50S ribosomal protein L17"/>
    <property type="match status" value="1"/>
</dbReference>
<dbReference type="GO" id="GO:0003735">
    <property type="term" value="F:structural constituent of ribosome"/>
    <property type="evidence" value="ECO:0007669"/>
    <property type="project" value="InterPro"/>
</dbReference>
<dbReference type="PANTHER" id="PTHR14413">
    <property type="entry name" value="RIBOSOMAL PROTEIN L17"/>
    <property type="match status" value="1"/>
</dbReference>
<dbReference type="Gene3D" id="3.90.1030.10">
    <property type="entry name" value="Ribosomal protein L17"/>
    <property type="match status" value="1"/>
</dbReference>
<accession>A0AAW1Q3K9</accession>
<keyword evidence="9" id="KW-1185">Reference proteome</keyword>
<evidence type="ECO:0000256" key="6">
    <source>
        <dbReference type="ARBA" id="ARBA00082728"/>
    </source>
</evidence>
<organism evidence="8 9">
    <name type="scientific">[Myrmecia] bisecta</name>
    <dbReference type="NCBI Taxonomy" id="41462"/>
    <lineage>
        <taxon>Eukaryota</taxon>
        <taxon>Viridiplantae</taxon>
        <taxon>Chlorophyta</taxon>
        <taxon>core chlorophytes</taxon>
        <taxon>Trebouxiophyceae</taxon>
        <taxon>Trebouxiales</taxon>
        <taxon>Trebouxiaceae</taxon>
        <taxon>Myrmecia</taxon>
    </lineage>
</organism>
<evidence type="ECO:0000256" key="1">
    <source>
        <dbReference type="ARBA" id="ARBA00008777"/>
    </source>
</evidence>
<keyword evidence="3 7" id="KW-0687">Ribonucleoprotein</keyword>
<evidence type="ECO:0000313" key="9">
    <source>
        <dbReference type="Proteomes" id="UP001489004"/>
    </source>
</evidence>
<dbReference type="InterPro" id="IPR047859">
    <property type="entry name" value="Ribosomal_bL17_CS"/>
</dbReference>